<gene>
    <name evidence="10" type="ORF">IAB60_03030</name>
</gene>
<evidence type="ECO:0000256" key="7">
    <source>
        <dbReference type="SAM" id="MobiDB-lite"/>
    </source>
</evidence>
<feature type="active site" description="Nucleophile" evidence="6">
    <location>
        <position position="517"/>
    </location>
</feature>
<dbReference type="GO" id="GO:0016740">
    <property type="term" value="F:transferase activity"/>
    <property type="evidence" value="ECO:0007669"/>
    <property type="project" value="UniProtKB-KW"/>
</dbReference>
<evidence type="ECO:0000313" key="10">
    <source>
        <dbReference type="EMBL" id="HIT41067.1"/>
    </source>
</evidence>
<dbReference type="GO" id="GO:0005576">
    <property type="term" value="C:extracellular region"/>
    <property type="evidence" value="ECO:0007669"/>
    <property type="project" value="TreeGrafter"/>
</dbReference>
<keyword evidence="8" id="KW-1133">Transmembrane helix</keyword>
<proteinExistence type="predicted"/>
<accession>A0A9D1KG23</accession>
<dbReference type="PANTHER" id="PTHR30582">
    <property type="entry name" value="L,D-TRANSPEPTIDASE"/>
    <property type="match status" value="1"/>
</dbReference>
<comment type="pathway">
    <text evidence="1 6">Cell wall biogenesis; peptidoglycan biosynthesis.</text>
</comment>
<dbReference type="Gene3D" id="3.10.20.800">
    <property type="match status" value="1"/>
</dbReference>
<evidence type="ECO:0000256" key="2">
    <source>
        <dbReference type="ARBA" id="ARBA00022679"/>
    </source>
</evidence>
<evidence type="ECO:0000256" key="1">
    <source>
        <dbReference type="ARBA" id="ARBA00004752"/>
    </source>
</evidence>
<dbReference type="Proteomes" id="UP000886860">
    <property type="component" value="Unassembled WGS sequence"/>
</dbReference>
<evidence type="ECO:0000256" key="5">
    <source>
        <dbReference type="ARBA" id="ARBA00023316"/>
    </source>
</evidence>
<keyword evidence="3 6" id="KW-0133">Cell shape</keyword>
<dbReference type="GO" id="GO:0071555">
    <property type="term" value="P:cell wall organization"/>
    <property type="evidence" value="ECO:0007669"/>
    <property type="project" value="UniProtKB-UniRule"/>
</dbReference>
<dbReference type="InterPro" id="IPR005490">
    <property type="entry name" value="LD_TPept_cat_dom"/>
</dbReference>
<keyword evidence="4 6" id="KW-0573">Peptidoglycan synthesis</keyword>
<feature type="transmembrane region" description="Helical" evidence="8">
    <location>
        <begin position="88"/>
        <end position="111"/>
    </location>
</feature>
<dbReference type="InterPro" id="IPR050979">
    <property type="entry name" value="LD-transpeptidase"/>
</dbReference>
<dbReference type="InterPro" id="IPR038054">
    <property type="entry name" value="LD_TPept-like_central_sf"/>
</dbReference>
<dbReference type="PANTHER" id="PTHR30582:SF33">
    <property type="entry name" value="EXPORTED PROTEIN"/>
    <property type="match status" value="1"/>
</dbReference>
<dbReference type="Pfam" id="PF12229">
    <property type="entry name" value="PG_binding_4"/>
    <property type="match status" value="1"/>
</dbReference>
<protein>
    <submittedName>
        <fullName evidence="10">DUF4573 domain-containing protein</fullName>
    </submittedName>
</protein>
<evidence type="ECO:0000256" key="4">
    <source>
        <dbReference type="ARBA" id="ARBA00022984"/>
    </source>
</evidence>
<feature type="region of interest" description="Disordered" evidence="7">
    <location>
        <begin position="548"/>
        <end position="668"/>
    </location>
</feature>
<dbReference type="GO" id="GO:0018104">
    <property type="term" value="P:peptidoglycan-protein cross-linking"/>
    <property type="evidence" value="ECO:0007669"/>
    <property type="project" value="TreeGrafter"/>
</dbReference>
<evidence type="ECO:0000313" key="11">
    <source>
        <dbReference type="Proteomes" id="UP000886860"/>
    </source>
</evidence>
<keyword evidence="2" id="KW-0808">Transferase</keyword>
<reference evidence="10" key="2">
    <citation type="journal article" date="2021" name="PeerJ">
        <title>Extensive microbial diversity within the chicken gut microbiome revealed by metagenomics and culture.</title>
        <authorList>
            <person name="Gilroy R."/>
            <person name="Ravi A."/>
            <person name="Getino M."/>
            <person name="Pursley I."/>
            <person name="Horton D.L."/>
            <person name="Alikhan N.F."/>
            <person name="Baker D."/>
            <person name="Gharbi K."/>
            <person name="Hall N."/>
            <person name="Watson M."/>
            <person name="Adriaenssens E.M."/>
            <person name="Foster-Nyarko E."/>
            <person name="Jarju S."/>
            <person name="Secka A."/>
            <person name="Antonio M."/>
            <person name="Oren A."/>
            <person name="Chaudhuri R.R."/>
            <person name="La Ragione R."/>
            <person name="Hildebrand F."/>
            <person name="Pallen M.J."/>
        </authorList>
    </citation>
    <scope>NUCLEOTIDE SEQUENCE</scope>
    <source>
        <strain evidence="10">CHK123-3438</strain>
    </source>
</reference>
<reference evidence="10" key="1">
    <citation type="submission" date="2020-10" db="EMBL/GenBank/DDBJ databases">
        <authorList>
            <person name="Gilroy R."/>
        </authorList>
    </citation>
    <scope>NUCLEOTIDE SEQUENCE</scope>
    <source>
        <strain evidence="10">CHK123-3438</strain>
    </source>
</reference>
<dbReference type="Pfam" id="PF03734">
    <property type="entry name" value="YkuD"/>
    <property type="match status" value="1"/>
</dbReference>
<keyword evidence="5 6" id="KW-0961">Cell wall biogenesis/degradation</keyword>
<evidence type="ECO:0000256" key="6">
    <source>
        <dbReference type="PROSITE-ProRule" id="PRU01373"/>
    </source>
</evidence>
<sequence>MENENREKRWRTIEEEIAEASLSMREEEWREEDAALFDTASGEAESDAGIGAKAERDGGTDAKAEVLQDIKRERAIPRSRRGKPSRKGIRLLIGIGILAGAAGIAYGIGAFRYRNTYFPNTIINGIEAGGLTAQEVKDLLASAIDGYAVRLVGREDAEETIAGTDIGLHTVYDGQLEQMIQDQNPLLWGLALFGDRTTEIDTVVAYDENAFEAALDGLSFLDEDTVRVYREAYLSDYIEGQGYEIIPEDPGTEVDREALSEALSHAVLSLQQELSLETAGCYVHPAGQEPAQALVDARDEMNRYVGTVVTYTFGSSREVLDGSTIHTWVSLNESGQPLLDETMVSEYVSDLAKKYNTAYTKRKFMTSYGREVEVSGVYGWRINQTAETAALTEIIRSGESQTREPEYSQKAASHDGNDYGTTYAEVNLTAQHLFFYKDGEKILESDFVSGNVSRGYTTPPGLFSLTYKQKDAVLRGEGYASPVDFWMPFNGGIGFHDASWRNQFGGTIYKTNGSHGCINMPYNAAKTLYENVYAGMPVICYNLEGTENTKSTSASGSAAAETQPTTAAAETQPTTAAAETQPTTAAAETQPTTAVAETQPTTAAAETQPTTAAAETQPTTAAAETQPQTPPGPGGETEYGPGMDLTGPGTSYGPGGQNASGPGSTTGS</sequence>
<organism evidence="10 11">
    <name type="scientific">Candidatus Caccovicinus merdipullorum</name>
    <dbReference type="NCBI Taxonomy" id="2840724"/>
    <lineage>
        <taxon>Bacteria</taxon>
        <taxon>Bacillati</taxon>
        <taxon>Bacillota</taxon>
        <taxon>Clostridia</taxon>
        <taxon>Eubacteriales</taxon>
        <taxon>Candidatus Caccovicinus</taxon>
    </lineage>
</organism>
<feature type="compositionally biased region" description="Gly residues" evidence="7">
    <location>
        <begin position="650"/>
        <end position="668"/>
    </location>
</feature>
<keyword evidence="8" id="KW-0472">Membrane</keyword>
<dbReference type="SUPFAM" id="SSF141523">
    <property type="entry name" value="L,D-transpeptidase catalytic domain-like"/>
    <property type="match status" value="1"/>
</dbReference>
<dbReference type="InterPro" id="IPR038063">
    <property type="entry name" value="Transpep_catalytic_dom"/>
</dbReference>
<dbReference type="Gene3D" id="2.40.440.10">
    <property type="entry name" value="L,D-transpeptidase catalytic domain-like"/>
    <property type="match status" value="1"/>
</dbReference>
<evidence type="ECO:0000259" key="9">
    <source>
        <dbReference type="PROSITE" id="PS52029"/>
    </source>
</evidence>
<evidence type="ECO:0000256" key="3">
    <source>
        <dbReference type="ARBA" id="ARBA00022960"/>
    </source>
</evidence>
<evidence type="ECO:0000256" key="8">
    <source>
        <dbReference type="SAM" id="Phobius"/>
    </source>
</evidence>
<dbReference type="PROSITE" id="PS52029">
    <property type="entry name" value="LD_TPASE"/>
    <property type="match status" value="1"/>
</dbReference>
<feature type="compositionally biased region" description="Low complexity" evidence="7">
    <location>
        <begin position="551"/>
        <end position="627"/>
    </location>
</feature>
<dbReference type="EMBL" id="DVKS01000051">
    <property type="protein sequence ID" value="HIT41067.1"/>
    <property type="molecule type" value="Genomic_DNA"/>
</dbReference>
<feature type="domain" description="L,D-TPase catalytic" evidence="9">
    <location>
        <begin position="422"/>
        <end position="541"/>
    </location>
</feature>
<dbReference type="AlphaFoldDB" id="A0A9D1KG23"/>
<keyword evidence="8" id="KW-0812">Transmembrane</keyword>
<dbReference type="GO" id="GO:0071972">
    <property type="term" value="F:peptidoglycan L,D-transpeptidase activity"/>
    <property type="evidence" value="ECO:0007669"/>
    <property type="project" value="TreeGrafter"/>
</dbReference>
<comment type="caution">
    <text evidence="10">The sequence shown here is derived from an EMBL/GenBank/DDBJ whole genome shotgun (WGS) entry which is preliminary data.</text>
</comment>
<feature type="active site" description="Proton donor/acceptor" evidence="6">
    <location>
        <position position="496"/>
    </location>
</feature>
<dbReference type="InterPro" id="IPR022029">
    <property type="entry name" value="YoaR-like_PG-bd"/>
</dbReference>
<dbReference type="SUPFAM" id="SSF143985">
    <property type="entry name" value="L,D-transpeptidase pre-catalytic domain-like"/>
    <property type="match status" value="1"/>
</dbReference>
<dbReference type="GO" id="GO:0008360">
    <property type="term" value="P:regulation of cell shape"/>
    <property type="evidence" value="ECO:0007669"/>
    <property type="project" value="UniProtKB-UniRule"/>
</dbReference>
<name>A0A9D1KG23_9FIRM</name>
<dbReference type="CDD" id="cd16913">
    <property type="entry name" value="YkuD_like"/>
    <property type="match status" value="1"/>
</dbReference>